<dbReference type="Proteomes" id="UP000580910">
    <property type="component" value="Unassembled WGS sequence"/>
</dbReference>
<evidence type="ECO:0000313" key="3">
    <source>
        <dbReference type="Proteomes" id="UP000580910"/>
    </source>
</evidence>
<reference evidence="1 3" key="1">
    <citation type="submission" date="2020-07" db="EMBL/GenBank/DDBJ databases">
        <title>Sequencing the genomes of 1000 actinobacteria strains.</title>
        <authorList>
            <person name="Klenk H.-P."/>
        </authorList>
    </citation>
    <scope>NUCLEOTIDE SEQUENCE [LARGE SCALE GENOMIC DNA]</scope>
    <source>
        <strain evidence="1 3">DSM 21349</strain>
    </source>
</reference>
<comment type="caution">
    <text evidence="1">The sequence shown here is derived from an EMBL/GenBank/DDBJ whole genome shotgun (WGS) entry which is preliminary data.</text>
</comment>
<dbReference type="EMBL" id="JACGXA010000004">
    <property type="protein sequence ID" value="MBA8806013.1"/>
    <property type="molecule type" value="Genomic_DNA"/>
</dbReference>
<dbReference type="RefSeq" id="WP_182541648.1">
    <property type="nucleotide sequence ID" value="NZ_JACGXA010000002.1"/>
</dbReference>
<proteinExistence type="predicted"/>
<name>A0A7W3PBM4_9ACTN</name>
<gene>
    <name evidence="1" type="ORF">FB382_003934</name>
    <name evidence="2" type="ORF">FB382_004364</name>
</gene>
<dbReference type="AlphaFoldDB" id="A0A7W3PBM4"/>
<keyword evidence="3" id="KW-1185">Reference proteome</keyword>
<dbReference type="EMBL" id="JACGXA010000002">
    <property type="protein sequence ID" value="MBA8805589.1"/>
    <property type="molecule type" value="Genomic_DNA"/>
</dbReference>
<organism evidence="1 3">
    <name type="scientific">Nocardioides ginsengisegetis</name>
    <dbReference type="NCBI Taxonomy" id="661491"/>
    <lineage>
        <taxon>Bacteria</taxon>
        <taxon>Bacillati</taxon>
        <taxon>Actinomycetota</taxon>
        <taxon>Actinomycetes</taxon>
        <taxon>Propionibacteriales</taxon>
        <taxon>Nocardioidaceae</taxon>
        <taxon>Nocardioides</taxon>
    </lineage>
</organism>
<protein>
    <recommendedName>
        <fullName evidence="4">Holliday junction resolvase</fullName>
    </recommendedName>
</protein>
<evidence type="ECO:0000313" key="1">
    <source>
        <dbReference type="EMBL" id="MBA8805589.1"/>
    </source>
</evidence>
<sequence>MTRNRATAKKAGTAWETAIVGALVAYGWPHAERRRLAGAADKGDIAGIPGVVIEAKNTKGYALAEAVDEANHEAVNASAPIGVAWLKRKGKTDPLAGYVVMDGATFLRLLGEAGYQ</sequence>
<evidence type="ECO:0008006" key="4">
    <source>
        <dbReference type="Google" id="ProtNLM"/>
    </source>
</evidence>
<accession>A0A7W3PBM4</accession>
<evidence type="ECO:0000313" key="2">
    <source>
        <dbReference type="EMBL" id="MBA8806013.1"/>
    </source>
</evidence>